<dbReference type="RefSeq" id="WP_043769563.1">
    <property type="nucleotide sequence ID" value="NZ_JAME01000012.1"/>
</dbReference>
<keyword evidence="3" id="KW-1185">Reference proteome</keyword>
<evidence type="ECO:0000259" key="1">
    <source>
        <dbReference type="Pfam" id="PF01557"/>
    </source>
</evidence>
<proteinExistence type="predicted"/>
<feature type="domain" description="Fumarylacetoacetase-like C-terminal" evidence="1">
    <location>
        <begin position="65"/>
        <end position="314"/>
    </location>
</feature>
<dbReference type="Pfam" id="PF01557">
    <property type="entry name" value="FAA_hydrolase"/>
    <property type="match status" value="1"/>
</dbReference>
<dbReference type="PANTHER" id="PTHR43211">
    <property type="entry name" value="FUMARYLACETOACETATE HYDROLASE"/>
    <property type="match status" value="1"/>
</dbReference>
<dbReference type="OrthoDB" id="9775905at2"/>
<gene>
    <name evidence="2" type="ORF">RISW2_02585</name>
</gene>
<name>X7FAG1_9RHOB</name>
<dbReference type="SUPFAM" id="SSF56529">
    <property type="entry name" value="FAH"/>
    <property type="match status" value="1"/>
</dbReference>
<dbReference type="Proteomes" id="UP000023430">
    <property type="component" value="Unassembled WGS sequence"/>
</dbReference>
<protein>
    <submittedName>
        <fullName evidence="2">2-keto-4-pentenoate hydratase</fullName>
    </submittedName>
</protein>
<comment type="caution">
    <text evidence="2">The sequence shown here is derived from an EMBL/GenBank/DDBJ whole genome shotgun (WGS) entry which is preliminary data.</text>
</comment>
<dbReference type="STRING" id="1449351.RISW2_02585"/>
<dbReference type="AlphaFoldDB" id="X7FAG1"/>
<dbReference type="GO" id="GO:0003824">
    <property type="term" value="F:catalytic activity"/>
    <property type="evidence" value="ECO:0007669"/>
    <property type="project" value="InterPro"/>
</dbReference>
<reference evidence="2 3" key="1">
    <citation type="submission" date="2014-01" db="EMBL/GenBank/DDBJ databases">
        <title>Roseivivax isoporae LMG 25204 Genome Sequencing.</title>
        <authorList>
            <person name="Lai Q."/>
            <person name="Li G."/>
            <person name="Shao Z."/>
        </authorList>
    </citation>
    <scope>NUCLEOTIDE SEQUENCE [LARGE SCALE GENOMIC DNA]</scope>
    <source>
        <strain evidence="2 3">LMG 25204</strain>
    </source>
</reference>
<evidence type="ECO:0000313" key="3">
    <source>
        <dbReference type="Proteomes" id="UP000023430"/>
    </source>
</evidence>
<dbReference type="InterPro" id="IPR036663">
    <property type="entry name" value="Fumarylacetoacetase_C_sf"/>
</dbReference>
<sequence length="317" mass="33503">MRVATLAGPDGAGLVVGGRDGALHRATARDLTAALEAEEFGHAGVALDAPDRAAFRAPLPWSHTFLDGSAYVNHVDLVRRARGAPMPERFWTDPLMYQGCAVFEGPVHTYAGDPGWGIDFEGEVAVICGPVARGATEADAARAIRFVMLLNDISLRNLIPDELSKGFGFVQSKPPSQCSAFAVSVDALPGWDGLRLHGTLVVTLNGAEFGRLGCGEDMTFDFPRLVAHAARTRALPAGAVIGSGTVSNRDADAGPGRPRAEGGRGYACIAEQRMVETLLHGAPRTRFLQPGDHVEMHYLGPDGQSPFGGLEMRVAAP</sequence>
<dbReference type="eggNOG" id="COG0179">
    <property type="taxonomic scope" value="Bacteria"/>
</dbReference>
<evidence type="ECO:0000313" key="2">
    <source>
        <dbReference type="EMBL" id="ETX29076.1"/>
    </source>
</evidence>
<accession>X7FAG1</accession>
<organism evidence="2 3">
    <name type="scientific">Roseivivax isoporae LMG 25204</name>
    <dbReference type="NCBI Taxonomy" id="1449351"/>
    <lineage>
        <taxon>Bacteria</taxon>
        <taxon>Pseudomonadati</taxon>
        <taxon>Pseudomonadota</taxon>
        <taxon>Alphaproteobacteria</taxon>
        <taxon>Rhodobacterales</taxon>
        <taxon>Roseobacteraceae</taxon>
        <taxon>Roseivivax</taxon>
    </lineage>
</organism>
<dbReference type="EMBL" id="JAME01000012">
    <property type="protein sequence ID" value="ETX29076.1"/>
    <property type="molecule type" value="Genomic_DNA"/>
</dbReference>
<dbReference type="InterPro" id="IPR011234">
    <property type="entry name" value="Fumarylacetoacetase-like_C"/>
</dbReference>
<dbReference type="Gene3D" id="3.90.850.10">
    <property type="entry name" value="Fumarylacetoacetase-like, C-terminal domain"/>
    <property type="match status" value="1"/>
</dbReference>
<dbReference type="PANTHER" id="PTHR43211:SF1">
    <property type="entry name" value="BLL6422 PROTEIN"/>
    <property type="match status" value="1"/>
</dbReference>